<accession>A0A0U3E4D4</accession>
<keyword evidence="2" id="KW-1185">Reference proteome</keyword>
<dbReference type="EMBL" id="CP006867">
    <property type="protein sequence ID" value="ALU12779.1"/>
    <property type="molecule type" value="Genomic_DNA"/>
</dbReference>
<evidence type="ECO:0000313" key="1">
    <source>
        <dbReference type="EMBL" id="ALU12779.1"/>
    </source>
</evidence>
<reference evidence="1 2" key="1">
    <citation type="submission" date="2013-11" db="EMBL/GenBank/DDBJ databases">
        <title>Comparative genomics of Ignicoccus.</title>
        <authorList>
            <person name="Podar M."/>
        </authorList>
    </citation>
    <scope>NUCLEOTIDE SEQUENCE [LARGE SCALE GENOMIC DNA]</scope>
    <source>
        <strain evidence="1 2">DSM 13165</strain>
    </source>
</reference>
<sequence>MEALLRSKCRALYKEGNYVYVACSFINLMPWRNSIEIAGEVVNGPLSRVNGNIWRIHGIRGSILLKGKEGSIGKIGSKNFIFHVPDVNVLGLKNGIVIVHIIGHGKYRGYIYGSYVEGEIGSSNDIVIGIPPIRGNKAKLEVGGLILEKQLPSFTSLNELDIMLPYVVLNIENDCKEIYSWENVEVMYSDFSIEKVYGHQRICGKSFIYYRGFIEEPINVLLRPSKDVLRKRVVSVDPKRDYVVLRTSSETVVISKDDLKVFPGRVIYCRENDTEVLMDEKGIVNVLKGGKPFASVRFNEKVSSCEVLNDKIYLTVPSRKPESFASLVNIGNGFTFIPFIAEVSDVPWIEEWGYKDTSFVTRLGSNEITFLEEGISKLVKLEEGLLLAYNLYGGVFLIDENLKLLWKRETRGVRSVAASKDMLAIWSQRPPRLRLFSFMKDKRLKEVRRLRLGLNHVSLCFDGKLSLFVAIDDNGNVLYINEHGEIVLKGKAEPSWACISFDPYLVTINENGVKLWKRLTSMEDWDEIYLLIPSEF</sequence>
<dbReference type="STRING" id="940295.EYM_07435"/>
<organism evidence="1 2">
    <name type="scientific">Ignicoccus islandicus DSM 13165</name>
    <dbReference type="NCBI Taxonomy" id="940295"/>
    <lineage>
        <taxon>Archaea</taxon>
        <taxon>Thermoproteota</taxon>
        <taxon>Thermoprotei</taxon>
        <taxon>Desulfurococcales</taxon>
        <taxon>Desulfurococcaceae</taxon>
        <taxon>Ignicoccus</taxon>
    </lineage>
</organism>
<dbReference type="AlphaFoldDB" id="A0A0U3E4D4"/>
<gene>
    <name evidence="1" type="ORF">EYM_07435</name>
</gene>
<proteinExistence type="predicted"/>
<dbReference type="Proteomes" id="UP000060778">
    <property type="component" value="Chromosome"/>
</dbReference>
<protein>
    <submittedName>
        <fullName evidence="1">Uncharacterized protein</fullName>
    </submittedName>
</protein>
<dbReference type="KEGG" id="iis:EYM_07435"/>
<dbReference type="RefSeq" id="WP_075050443.1">
    <property type="nucleotide sequence ID" value="NZ_CP006867.1"/>
</dbReference>
<name>A0A0U3E4D4_9CREN</name>
<evidence type="ECO:0000313" key="2">
    <source>
        <dbReference type="Proteomes" id="UP000060778"/>
    </source>
</evidence>
<dbReference type="GeneID" id="30680859"/>